<keyword evidence="2" id="KW-1133">Transmembrane helix</keyword>
<feature type="transmembrane region" description="Helical" evidence="2">
    <location>
        <begin position="89"/>
        <end position="111"/>
    </location>
</feature>
<keyword evidence="2" id="KW-0812">Transmembrane</keyword>
<comment type="caution">
    <text evidence="3">The sequence shown here is derived from an EMBL/GenBank/DDBJ whole genome shotgun (WGS) entry which is preliminary data.</text>
</comment>
<feature type="region of interest" description="Disordered" evidence="1">
    <location>
        <begin position="1"/>
        <end position="32"/>
    </location>
</feature>
<feature type="transmembrane region" description="Helical" evidence="2">
    <location>
        <begin position="140"/>
        <end position="167"/>
    </location>
</feature>
<name>A0A3P1SFV5_9ACTO</name>
<dbReference type="AlphaFoldDB" id="A0A3P1SFV5"/>
<feature type="transmembrane region" description="Helical" evidence="2">
    <location>
        <begin position="173"/>
        <end position="196"/>
    </location>
</feature>
<evidence type="ECO:0000256" key="1">
    <source>
        <dbReference type="SAM" id="MobiDB-lite"/>
    </source>
</evidence>
<dbReference type="EMBL" id="RQZF01000005">
    <property type="protein sequence ID" value="RRC95222.1"/>
    <property type="molecule type" value="Genomic_DNA"/>
</dbReference>
<keyword evidence="2" id="KW-0472">Membrane</keyword>
<dbReference type="OrthoDB" id="5160199at2"/>
<evidence type="ECO:0000313" key="4">
    <source>
        <dbReference type="Proteomes" id="UP000280444"/>
    </source>
</evidence>
<gene>
    <name evidence="3" type="ORF">EII11_06200</name>
</gene>
<evidence type="ECO:0000256" key="2">
    <source>
        <dbReference type="SAM" id="Phobius"/>
    </source>
</evidence>
<dbReference type="RefSeq" id="WP_124870224.1">
    <property type="nucleotide sequence ID" value="NZ_RQZF01000005.1"/>
</dbReference>
<reference evidence="3 4" key="1">
    <citation type="submission" date="2018-11" db="EMBL/GenBank/DDBJ databases">
        <title>Genomes From Bacteria Associated with the Canine Oral Cavity: a Test Case for Automated Genome-Based Taxonomic Assignment.</title>
        <authorList>
            <person name="Coil D.A."/>
            <person name="Jospin G."/>
            <person name="Darling A.E."/>
            <person name="Wallis C."/>
            <person name="Davis I.J."/>
            <person name="Harris S."/>
            <person name="Eisen J.A."/>
            <person name="Holcombe L.J."/>
            <person name="O'Flynn C."/>
        </authorList>
    </citation>
    <scope>NUCLEOTIDE SEQUENCE [LARGE SCALE GENOMIC DNA]</scope>
    <source>
        <strain evidence="3 4">OH770</strain>
    </source>
</reference>
<sequence length="282" mass="30379">MNAATSSNVSARLTSPSPTLPSFPSTPRPPRVSAGRIRAAWRWERRKAPQLWLWIASLGLWGFGLTIGAGQYLSYTEEFVEQGLTWSALWAQSTLLVSIIFLPLILAAASAQTGAQEHAGRNWQRMAAVGVRRDVIAGKLLHTFTTAVGVTTIFYALFIPVGLWLGFPLGEGFAYLVRFVPLTLACWQILLAASALSARMTSFAAVMSTALVTTIIGLMMTLASGPLASIFPTVLLTTASGAREVDTITSMGSAFLASLFCCAWVGVWTVFLSRWSARQDAS</sequence>
<protein>
    <submittedName>
        <fullName evidence="3">ABC transporter permease</fullName>
    </submittedName>
</protein>
<evidence type="ECO:0000313" key="3">
    <source>
        <dbReference type="EMBL" id="RRC95222.1"/>
    </source>
</evidence>
<keyword evidence="4" id="KW-1185">Reference proteome</keyword>
<accession>A0A3P1SFV5</accession>
<feature type="transmembrane region" description="Helical" evidence="2">
    <location>
        <begin position="51"/>
        <end position="69"/>
    </location>
</feature>
<organism evidence="3 4">
    <name type="scientific">Schaalia canis</name>
    <dbReference type="NCBI Taxonomy" id="100469"/>
    <lineage>
        <taxon>Bacteria</taxon>
        <taxon>Bacillati</taxon>
        <taxon>Actinomycetota</taxon>
        <taxon>Actinomycetes</taxon>
        <taxon>Actinomycetales</taxon>
        <taxon>Actinomycetaceae</taxon>
        <taxon>Schaalia</taxon>
    </lineage>
</organism>
<proteinExistence type="predicted"/>
<feature type="compositionally biased region" description="Polar residues" evidence="1">
    <location>
        <begin position="1"/>
        <end position="11"/>
    </location>
</feature>
<feature type="transmembrane region" description="Helical" evidence="2">
    <location>
        <begin position="251"/>
        <end position="272"/>
    </location>
</feature>
<feature type="compositionally biased region" description="Pro residues" evidence="1">
    <location>
        <begin position="18"/>
        <end position="30"/>
    </location>
</feature>
<dbReference type="Proteomes" id="UP000280444">
    <property type="component" value="Unassembled WGS sequence"/>
</dbReference>
<feature type="transmembrane region" description="Helical" evidence="2">
    <location>
        <begin position="203"/>
        <end position="231"/>
    </location>
</feature>